<feature type="active site" description="Nucleophile" evidence="3">
    <location>
        <position position="385"/>
    </location>
</feature>
<dbReference type="PATRIC" id="fig|1502723.3.peg.2191"/>
<gene>
    <name evidence="7" type="ORF">FF36_00587</name>
</gene>
<feature type="region of interest" description="Disordered" evidence="4">
    <location>
        <begin position="150"/>
        <end position="175"/>
    </location>
</feature>
<evidence type="ECO:0000256" key="1">
    <source>
        <dbReference type="ARBA" id="ARBA00022801"/>
    </source>
</evidence>
<feature type="domain" description="GH26" evidence="6">
    <location>
        <begin position="152"/>
        <end position="460"/>
    </location>
</feature>
<keyword evidence="5" id="KW-0812">Transmembrane</keyword>
<evidence type="ECO:0000313" key="7">
    <source>
        <dbReference type="EMBL" id="KJE24976.1"/>
    </source>
</evidence>
<dbReference type="InterPro" id="IPR022790">
    <property type="entry name" value="GH26_dom"/>
</dbReference>
<evidence type="ECO:0000256" key="5">
    <source>
        <dbReference type="SAM" id="Phobius"/>
    </source>
</evidence>
<dbReference type="Pfam" id="PF02156">
    <property type="entry name" value="Glyco_hydro_26"/>
    <property type="match status" value="1"/>
</dbReference>
<accession>A0A0D8BLI6</accession>
<keyword evidence="1 3" id="KW-0378">Hydrolase</keyword>
<dbReference type="Gene3D" id="3.20.20.80">
    <property type="entry name" value="Glycosidases"/>
    <property type="match status" value="1"/>
</dbReference>
<evidence type="ECO:0000256" key="4">
    <source>
        <dbReference type="SAM" id="MobiDB-lite"/>
    </source>
</evidence>
<dbReference type="InterPro" id="IPR017853">
    <property type="entry name" value="GH"/>
</dbReference>
<dbReference type="RefSeq" id="WP_044883387.1">
    <property type="nucleotide sequence ID" value="NZ_JYFN01000003.1"/>
</dbReference>
<dbReference type="Proteomes" id="UP000032545">
    <property type="component" value="Unassembled WGS sequence"/>
</dbReference>
<evidence type="ECO:0000313" key="8">
    <source>
        <dbReference type="Proteomes" id="UP000032545"/>
    </source>
</evidence>
<protein>
    <submittedName>
        <fullName evidence="7">Glycosyl hydrolase family 26</fullName>
    </submittedName>
</protein>
<evidence type="ECO:0000256" key="2">
    <source>
        <dbReference type="ARBA" id="ARBA00023295"/>
    </source>
</evidence>
<comment type="caution">
    <text evidence="7">The sequence shown here is derived from an EMBL/GenBank/DDBJ whole genome shotgun (WGS) entry which is preliminary data.</text>
</comment>
<feature type="compositionally biased region" description="Low complexity" evidence="4">
    <location>
        <begin position="165"/>
        <end position="174"/>
    </location>
</feature>
<proteinExistence type="inferred from homology"/>
<dbReference type="OrthoDB" id="9816550at2"/>
<dbReference type="PROSITE" id="PS51764">
    <property type="entry name" value="GH26"/>
    <property type="match status" value="1"/>
</dbReference>
<evidence type="ECO:0000256" key="3">
    <source>
        <dbReference type="PROSITE-ProRule" id="PRU01100"/>
    </source>
</evidence>
<dbReference type="AlphaFoldDB" id="A0A0D8BLI6"/>
<reference evidence="7 8" key="2">
    <citation type="journal article" date="2016" name="Genome Announc.">
        <title>Permanent Draft Genome Sequences for Two Variants of Frankia sp. Strain CpI1, the First Frankia Strain Isolated from Root Nodules of Comptonia peregrina.</title>
        <authorList>
            <person name="Oshone R."/>
            <person name="Hurst S.G.IV."/>
            <person name="Abebe-Akele F."/>
            <person name="Simpson S."/>
            <person name="Morris K."/>
            <person name="Thomas W.K."/>
            <person name="Tisa L.S."/>
        </authorList>
    </citation>
    <scope>NUCLEOTIDE SEQUENCE [LARGE SCALE GENOMIC DNA]</scope>
    <source>
        <strain evidence="8">CpI1-S</strain>
    </source>
</reference>
<evidence type="ECO:0000259" key="6">
    <source>
        <dbReference type="PROSITE" id="PS51764"/>
    </source>
</evidence>
<keyword evidence="8" id="KW-1185">Reference proteome</keyword>
<feature type="compositionally biased region" description="Polar residues" evidence="4">
    <location>
        <begin position="56"/>
        <end position="65"/>
    </location>
</feature>
<comment type="similarity">
    <text evidence="3">Belongs to the glycosyl hydrolase 26 family.</text>
</comment>
<dbReference type="EMBL" id="JYFN01000003">
    <property type="protein sequence ID" value="KJE24976.1"/>
    <property type="molecule type" value="Genomic_DNA"/>
</dbReference>
<sequence length="462" mass="48425">MRYSGIVPGGRPPPSDRFGPQRGGTSPTRAVSIKGGGGPGWPGADTGTMPLPGIRTSGSVDSGASTDPELSGLTLWPDQPDQPDDASGGVGPSGGVGGSGGSGGAGGSGGSRWRLPPSRRGRALAVTGLAAILVAVLGAVGLVVLGGGGDGGGGGEVSRPPAPPAGGVAWPSGANANPPHDLAAWERWLGRRTDVAVVFTVRDNWRKIVADDWPLSGLRPDAYAGKVSIAQPLFPKDGNEAACARGDYDANWATFGRTLVRNGRPDAYVRLGWEFNGDWFWWYPRDTATWRTCFQRAVTAIRSTSPGVRIDWNISAHRDSMPGGDNVWAAYPGDAFVDVVSIDAYDSYPPSFTRATFDAQCNLDSGACTVARFAREHGKQFAVPEWGVVRSAGGGADNPFYVQKMYELFQANRANLAYEAYFTATDAGNVQSSLVDPPSNPRAAQRYRALFGAPPPPTTPPR</sequence>
<dbReference type="SUPFAM" id="SSF51445">
    <property type="entry name" value="(Trans)glycosidases"/>
    <property type="match status" value="1"/>
</dbReference>
<feature type="region of interest" description="Disordered" evidence="4">
    <location>
        <begin position="1"/>
        <end position="116"/>
    </location>
</feature>
<name>A0A0D8BLI6_9ACTN</name>
<reference evidence="8" key="1">
    <citation type="submission" date="2015-02" db="EMBL/GenBank/DDBJ databases">
        <title>Draft Genome of Frankia sp. CpI1-S.</title>
        <authorList>
            <person name="Oshone R.T."/>
            <person name="Ngom M."/>
            <person name="Ghodhbane-Gtari F."/>
            <person name="Gtari M."/>
            <person name="Morris K."/>
            <person name="Thomas K."/>
            <person name="Sen A."/>
            <person name="Tisa L.S."/>
        </authorList>
    </citation>
    <scope>NUCLEOTIDE SEQUENCE [LARGE SCALE GENOMIC DNA]</scope>
    <source>
        <strain evidence="8">CpI1-S</strain>
    </source>
</reference>
<feature type="compositionally biased region" description="Gly residues" evidence="4">
    <location>
        <begin position="88"/>
        <end position="110"/>
    </location>
</feature>
<feature type="active site" description="Proton donor" evidence="3">
    <location>
        <position position="274"/>
    </location>
</feature>
<keyword evidence="5" id="KW-0472">Membrane</keyword>
<feature type="transmembrane region" description="Helical" evidence="5">
    <location>
        <begin position="123"/>
        <end position="145"/>
    </location>
</feature>
<keyword evidence="5" id="KW-1133">Transmembrane helix</keyword>
<keyword evidence="2 3" id="KW-0326">Glycosidase</keyword>
<dbReference type="GO" id="GO:0004553">
    <property type="term" value="F:hydrolase activity, hydrolyzing O-glycosyl compounds"/>
    <property type="evidence" value="ECO:0007669"/>
    <property type="project" value="InterPro"/>
</dbReference>
<organism evidence="7 8">
    <name type="scientific">Frankia torreyi</name>
    <dbReference type="NCBI Taxonomy" id="1856"/>
    <lineage>
        <taxon>Bacteria</taxon>
        <taxon>Bacillati</taxon>
        <taxon>Actinomycetota</taxon>
        <taxon>Actinomycetes</taxon>
        <taxon>Frankiales</taxon>
        <taxon>Frankiaceae</taxon>
        <taxon>Frankia</taxon>
    </lineage>
</organism>